<keyword evidence="3" id="KW-0378">Hydrolase</keyword>
<feature type="active site" description="Acyl-ester intermediate" evidence="7">
    <location>
        <position position="74"/>
    </location>
</feature>
<keyword evidence="12" id="KW-0121">Carboxypeptidase</keyword>
<keyword evidence="4" id="KW-0133">Cell shape</keyword>
<dbReference type="EMBL" id="SDWY01000002">
    <property type="protein sequence ID" value="MDN6900097.1"/>
    <property type="molecule type" value="Genomic_DNA"/>
</dbReference>
<keyword evidence="12" id="KW-0645">Protease</keyword>
<dbReference type="PRINTS" id="PR00725">
    <property type="entry name" value="DADACBPTASE1"/>
</dbReference>
<evidence type="ECO:0000256" key="7">
    <source>
        <dbReference type="PIRSR" id="PIRSR618044-1"/>
    </source>
</evidence>
<dbReference type="GO" id="GO:0071555">
    <property type="term" value="P:cell wall organization"/>
    <property type="evidence" value="ECO:0007669"/>
    <property type="project" value="UniProtKB-KW"/>
</dbReference>
<keyword evidence="10" id="KW-1133">Transmembrane helix</keyword>
<dbReference type="SUPFAM" id="SSF56601">
    <property type="entry name" value="beta-lactamase/transpeptidase-like"/>
    <property type="match status" value="1"/>
</dbReference>
<dbReference type="GO" id="GO:0006508">
    <property type="term" value="P:proteolysis"/>
    <property type="evidence" value="ECO:0007669"/>
    <property type="project" value="InterPro"/>
</dbReference>
<dbReference type="GO" id="GO:0046677">
    <property type="term" value="P:response to antibiotic"/>
    <property type="evidence" value="ECO:0007669"/>
    <property type="project" value="InterPro"/>
</dbReference>
<dbReference type="Gene3D" id="3.40.710.10">
    <property type="entry name" value="DD-peptidase/beta-lactamase superfamily"/>
    <property type="match status" value="1"/>
</dbReference>
<dbReference type="AlphaFoldDB" id="A0AAJ1VQE4"/>
<evidence type="ECO:0000256" key="4">
    <source>
        <dbReference type="ARBA" id="ARBA00022960"/>
    </source>
</evidence>
<evidence type="ECO:0000256" key="2">
    <source>
        <dbReference type="ARBA" id="ARBA00022729"/>
    </source>
</evidence>
<feature type="domain" description="Peptidase S11 D-alanyl-D-alanine carboxypeptidase A N-terminal" evidence="11">
    <location>
        <begin position="44"/>
        <end position="298"/>
    </location>
</feature>
<dbReference type="InterPro" id="IPR000871">
    <property type="entry name" value="Beta-lactam_class-A"/>
</dbReference>
<keyword evidence="10" id="KW-0812">Transmembrane</keyword>
<dbReference type="GO" id="GO:0009252">
    <property type="term" value="P:peptidoglycan biosynthetic process"/>
    <property type="evidence" value="ECO:0007669"/>
    <property type="project" value="UniProtKB-KW"/>
</dbReference>
<keyword evidence="5" id="KW-0573">Peptidoglycan synthesis</keyword>
<evidence type="ECO:0000256" key="10">
    <source>
        <dbReference type="SAM" id="Phobius"/>
    </source>
</evidence>
<sequence>MGRKISIGVFLGLLIISFLIGFFINDEVKQEKLSTVNGEPIQLKETANAALVVNFKTGQIVAEQNPKQKLTIASTSKLLTTYLVLKAIRSGKLSWQQRIKSNNEIYRLSQNTELMNVTLYPNDSYTVKQLLESTLLISSNATGVLLGDAISGNQTNFAKLMNKTAASFGIPKSEFKFYNAVGISNSYLGSGKIRDISDKAENLASVKALSTIAYRLFADYPEVMKIMQENQLNFQYPNSSQRFQSIGTLSKFNAEVADTKIKFIAAKSGASRSAGSVMLGLTDKLANGQQYLSVVMNGSDYETPLPTWQLVANMVKEVMNQGTNHVIKKGHAITGSKNLYLQKTQLNQIALKTASTFSFWTNGEGPQRISAQAIPYDRKSAAVKRGQIFTSKINNTKHFDYLYGLDQFHKIKLQATKSTKISHNLFIRYWRWLTH</sequence>
<evidence type="ECO:0000256" key="3">
    <source>
        <dbReference type="ARBA" id="ARBA00022801"/>
    </source>
</evidence>
<name>A0AAJ1VQE4_9LACO</name>
<proteinExistence type="inferred from homology"/>
<reference evidence="12" key="1">
    <citation type="submission" date="2019-01" db="EMBL/GenBank/DDBJ databases">
        <title>Oenococcus sicerae UCMA17102.</title>
        <authorList>
            <person name="Cousin F.J."/>
            <person name="Le Guellec R."/>
            <person name="Cretenet M."/>
        </authorList>
    </citation>
    <scope>NUCLEOTIDE SEQUENCE</scope>
    <source>
        <strain evidence="12">UCMA17102</strain>
    </source>
</reference>
<keyword evidence="10" id="KW-0472">Membrane</keyword>
<dbReference type="GO" id="GO:0008800">
    <property type="term" value="F:beta-lactamase activity"/>
    <property type="evidence" value="ECO:0007669"/>
    <property type="project" value="InterPro"/>
</dbReference>
<evidence type="ECO:0000313" key="13">
    <source>
        <dbReference type="Proteomes" id="UP001167919"/>
    </source>
</evidence>
<dbReference type="GO" id="GO:0008360">
    <property type="term" value="P:regulation of cell shape"/>
    <property type="evidence" value="ECO:0007669"/>
    <property type="project" value="UniProtKB-KW"/>
</dbReference>
<evidence type="ECO:0000313" key="12">
    <source>
        <dbReference type="EMBL" id="MDN6900097.1"/>
    </source>
</evidence>
<keyword evidence="2" id="KW-0732">Signal</keyword>
<comment type="caution">
    <text evidence="12">The sequence shown here is derived from an EMBL/GenBank/DDBJ whole genome shotgun (WGS) entry which is preliminary data.</text>
</comment>
<dbReference type="GO" id="GO:0030655">
    <property type="term" value="P:beta-lactam antibiotic catabolic process"/>
    <property type="evidence" value="ECO:0007669"/>
    <property type="project" value="InterPro"/>
</dbReference>
<dbReference type="Pfam" id="PF00768">
    <property type="entry name" value="Peptidase_S11"/>
    <property type="match status" value="1"/>
</dbReference>
<feature type="active site" evidence="7">
    <location>
        <position position="138"/>
    </location>
</feature>
<feature type="active site" description="Proton acceptor" evidence="7">
    <location>
        <position position="77"/>
    </location>
</feature>
<evidence type="ECO:0000256" key="8">
    <source>
        <dbReference type="PIRSR" id="PIRSR618044-2"/>
    </source>
</evidence>
<comment type="similarity">
    <text evidence="1 9">Belongs to the peptidase S11 family.</text>
</comment>
<evidence type="ECO:0000256" key="5">
    <source>
        <dbReference type="ARBA" id="ARBA00022984"/>
    </source>
</evidence>
<gene>
    <name evidence="12" type="ORF">EVC35_03640</name>
</gene>
<dbReference type="GO" id="GO:0009002">
    <property type="term" value="F:serine-type D-Ala-D-Ala carboxypeptidase activity"/>
    <property type="evidence" value="ECO:0007669"/>
    <property type="project" value="InterPro"/>
</dbReference>
<evidence type="ECO:0000256" key="6">
    <source>
        <dbReference type="ARBA" id="ARBA00023316"/>
    </source>
</evidence>
<accession>A0AAJ1VQE4</accession>
<dbReference type="InterPro" id="IPR001967">
    <property type="entry name" value="Peptidase_S11_N"/>
</dbReference>
<organism evidence="12 13">
    <name type="scientific">Oenococcus sicerae</name>
    <dbReference type="NCBI Taxonomy" id="2203724"/>
    <lineage>
        <taxon>Bacteria</taxon>
        <taxon>Bacillati</taxon>
        <taxon>Bacillota</taxon>
        <taxon>Bacilli</taxon>
        <taxon>Lactobacillales</taxon>
        <taxon>Lactobacillaceae</taxon>
        <taxon>Oenococcus</taxon>
    </lineage>
</organism>
<dbReference type="PANTHER" id="PTHR35333">
    <property type="entry name" value="BETA-LACTAMASE"/>
    <property type="match status" value="1"/>
</dbReference>
<evidence type="ECO:0000259" key="11">
    <source>
        <dbReference type="Pfam" id="PF00768"/>
    </source>
</evidence>
<feature type="transmembrane region" description="Helical" evidence="10">
    <location>
        <begin position="7"/>
        <end position="24"/>
    </location>
</feature>
<evidence type="ECO:0000256" key="9">
    <source>
        <dbReference type="RuleBase" id="RU004016"/>
    </source>
</evidence>
<dbReference type="Proteomes" id="UP001167919">
    <property type="component" value="Unassembled WGS sequence"/>
</dbReference>
<feature type="binding site" evidence="8">
    <location>
        <position position="267"/>
    </location>
    <ligand>
        <name>substrate</name>
    </ligand>
</feature>
<keyword evidence="6" id="KW-0961">Cell wall biogenesis/degradation</keyword>
<dbReference type="InterPro" id="IPR018044">
    <property type="entry name" value="Peptidase_S11"/>
</dbReference>
<evidence type="ECO:0000256" key="1">
    <source>
        <dbReference type="ARBA" id="ARBA00007164"/>
    </source>
</evidence>
<dbReference type="InterPro" id="IPR012338">
    <property type="entry name" value="Beta-lactam/transpept-like"/>
</dbReference>
<protein>
    <submittedName>
        <fullName evidence="12">D-alanyl-D-alanine carboxypeptidase</fullName>
    </submittedName>
</protein>
<dbReference type="PANTHER" id="PTHR35333:SF4">
    <property type="entry name" value="SLR0121 PROTEIN"/>
    <property type="match status" value="1"/>
</dbReference>